<keyword evidence="4" id="KW-1185">Reference proteome</keyword>
<proteinExistence type="inferred from homology"/>
<keyword evidence="3" id="KW-0675">Receptor</keyword>
<reference evidence="3" key="1">
    <citation type="submission" date="2017-05" db="EMBL/GenBank/DDBJ databases">
        <authorList>
            <person name="Varghese N."/>
            <person name="Submissions S."/>
        </authorList>
    </citation>
    <scope>NUCLEOTIDE SEQUENCE</scope>
    <source>
        <strain evidence="3">Su22</strain>
    </source>
</reference>
<protein>
    <submittedName>
        <fullName evidence="3">Tripartite-type tricarboxylate transporter, receptor component TctC</fullName>
    </submittedName>
</protein>
<dbReference type="InterPro" id="IPR042100">
    <property type="entry name" value="Bug_dom1"/>
</dbReference>
<dbReference type="Pfam" id="PF03401">
    <property type="entry name" value="TctC"/>
    <property type="match status" value="1"/>
</dbReference>
<sequence>MRKAFIWVLMIFMVISLAACGSNQEPAAGSAGETGESEGSALDGYPSKPVEVIVAYAAGGGTDVGARLLLSEAEKILGQPMVVLNIEGAGGEIGFTELAKADPDGYTIGFINLPTFVSLPMDRETQYAVEDVRPIVNHVFDPGVLVVRGDSPWETFEQFVDYVKENPGTVAISNNGAGASNHIGAAHLEYEAGIEVIHAPFDGTTNMLAALRGSHVDATVAKISEVADLVNAGELRLLASYTARRIEEFPEVPTLGEFGYEILFGSARALVAPAGVPDEIIDHLADVFHQAIVSDEHMAKAREANLPIMYMGPDELRYYMVNEAIYLEEIKPLIGM</sequence>
<dbReference type="InterPro" id="IPR005064">
    <property type="entry name" value="BUG"/>
</dbReference>
<name>A0AA45WUH6_9CLOT</name>
<evidence type="ECO:0000256" key="2">
    <source>
        <dbReference type="SAM" id="SignalP"/>
    </source>
</evidence>
<keyword evidence="2" id="KW-0732">Signal</keyword>
<evidence type="ECO:0000313" key="4">
    <source>
        <dbReference type="Proteomes" id="UP001158066"/>
    </source>
</evidence>
<dbReference type="RefSeq" id="WP_283408033.1">
    <property type="nucleotide sequence ID" value="NZ_FXUF01000002.1"/>
</dbReference>
<dbReference type="SUPFAM" id="SSF53850">
    <property type="entry name" value="Periplasmic binding protein-like II"/>
    <property type="match status" value="1"/>
</dbReference>
<dbReference type="PIRSF" id="PIRSF017082">
    <property type="entry name" value="YflP"/>
    <property type="match status" value="1"/>
</dbReference>
<feature type="chain" id="PRO_5041357592" evidence="2">
    <location>
        <begin position="19"/>
        <end position="336"/>
    </location>
</feature>
<dbReference type="CDD" id="cd07012">
    <property type="entry name" value="PBP2_Bug_TTT"/>
    <property type="match status" value="1"/>
</dbReference>
<feature type="signal peptide" evidence="2">
    <location>
        <begin position="1"/>
        <end position="18"/>
    </location>
</feature>
<dbReference type="EMBL" id="FXUF01000002">
    <property type="protein sequence ID" value="SMP44040.1"/>
    <property type="molecule type" value="Genomic_DNA"/>
</dbReference>
<dbReference type="Gene3D" id="3.40.190.10">
    <property type="entry name" value="Periplasmic binding protein-like II"/>
    <property type="match status" value="1"/>
</dbReference>
<dbReference type="AlphaFoldDB" id="A0AA45WUH6"/>
<evidence type="ECO:0000256" key="1">
    <source>
        <dbReference type="ARBA" id="ARBA00006987"/>
    </source>
</evidence>
<evidence type="ECO:0000313" key="3">
    <source>
        <dbReference type="EMBL" id="SMP44040.1"/>
    </source>
</evidence>
<accession>A0AA45WUH6</accession>
<dbReference type="Gene3D" id="3.40.190.150">
    <property type="entry name" value="Bordetella uptake gene, domain 1"/>
    <property type="match status" value="1"/>
</dbReference>
<comment type="similarity">
    <text evidence="1">Belongs to the UPF0065 (bug) family.</text>
</comment>
<gene>
    <name evidence="3" type="ORF">SAMN06296020_102121</name>
</gene>
<dbReference type="Proteomes" id="UP001158066">
    <property type="component" value="Unassembled WGS sequence"/>
</dbReference>
<dbReference type="PANTHER" id="PTHR42928:SF5">
    <property type="entry name" value="BLR1237 PROTEIN"/>
    <property type="match status" value="1"/>
</dbReference>
<organism evidence="3 4">
    <name type="scientific">Anoxynatronum buryatiense</name>
    <dbReference type="NCBI Taxonomy" id="489973"/>
    <lineage>
        <taxon>Bacteria</taxon>
        <taxon>Bacillati</taxon>
        <taxon>Bacillota</taxon>
        <taxon>Clostridia</taxon>
        <taxon>Eubacteriales</taxon>
        <taxon>Clostridiaceae</taxon>
        <taxon>Anoxynatronum</taxon>
    </lineage>
</organism>
<dbReference type="PROSITE" id="PS51257">
    <property type="entry name" value="PROKAR_LIPOPROTEIN"/>
    <property type="match status" value="1"/>
</dbReference>
<dbReference type="PANTHER" id="PTHR42928">
    <property type="entry name" value="TRICARBOXYLATE-BINDING PROTEIN"/>
    <property type="match status" value="1"/>
</dbReference>
<comment type="caution">
    <text evidence="3">The sequence shown here is derived from an EMBL/GenBank/DDBJ whole genome shotgun (WGS) entry which is preliminary data.</text>
</comment>